<dbReference type="GO" id="GO:0030695">
    <property type="term" value="F:GTPase regulator activity"/>
    <property type="evidence" value="ECO:0007669"/>
    <property type="project" value="UniProtKB-ARBA"/>
</dbReference>
<proteinExistence type="predicted"/>
<keyword evidence="1 4" id="KW-0479">Metal-binding</keyword>
<dbReference type="Pfam" id="PF00412">
    <property type="entry name" value="LIM"/>
    <property type="match status" value="2"/>
</dbReference>
<feature type="compositionally biased region" description="Low complexity" evidence="5">
    <location>
        <begin position="100"/>
        <end position="122"/>
    </location>
</feature>
<gene>
    <name evidence="7" type="ORF">OBBRIDRAFT_837878</name>
</gene>
<feature type="compositionally biased region" description="Low complexity" evidence="5">
    <location>
        <begin position="217"/>
        <end position="226"/>
    </location>
</feature>
<dbReference type="GO" id="GO:0046872">
    <property type="term" value="F:metal ion binding"/>
    <property type="evidence" value="ECO:0007669"/>
    <property type="project" value="UniProtKB-KW"/>
</dbReference>
<dbReference type="CDD" id="cd08368">
    <property type="entry name" value="LIM"/>
    <property type="match status" value="3"/>
</dbReference>
<dbReference type="InterPro" id="IPR001781">
    <property type="entry name" value="Znf_LIM"/>
</dbReference>
<feature type="compositionally biased region" description="Polar residues" evidence="5">
    <location>
        <begin position="370"/>
        <end position="382"/>
    </location>
</feature>
<evidence type="ECO:0000256" key="2">
    <source>
        <dbReference type="ARBA" id="ARBA00022833"/>
    </source>
</evidence>
<dbReference type="PROSITE" id="PS00478">
    <property type="entry name" value="LIM_DOMAIN_1"/>
    <property type="match status" value="1"/>
</dbReference>
<feature type="compositionally biased region" description="Low complexity" evidence="5">
    <location>
        <begin position="620"/>
        <end position="640"/>
    </location>
</feature>
<reference evidence="7 8" key="1">
    <citation type="submission" date="2016-07" db="EMBL/GenBank/DDBJ databases">
        <title>Draft genome of the white-rot fungus Obba rivulosa 3A-2.</title>
        <authorList>
            <consortium name="DOE Joint Genome Institute"/>
            <person name="Miettinen O."/>
            <person name="Riley R."/>
            <person name="Acob R."/>
            <person name="Barry K."/>
            <person name="Cullen D."/>
            <person name="De Vries R."/>
            <person name="Hainaut M."/>
            <person name="Hatakka A."/>
            <person name="Henrissat B."/>
            <person name="Hilden K."/>
            <person name="Kuo R."/>
            <person name="Labutti K."/>
            <person name="Lipzen A."/>
            <person name="Makela M.R."/>
            <person name="Sandor L."/>
            <person name="Spatafora J.W."/>
            <person name="Grigoriev I.V."/>
            <person name="Hibbett D.S."/>
        </authorList>
    </citation>
    <scope>NUCLEOTIDE SEQUENCE [LARGE SCALE GENOMIC DNA]</scope>
    <source>
        <strain evidence="7 8">3A-2</strain>
    </source>
</reference>
<feature type="compositionally biased region" description="Polar residues" evidence="5">
    <location>
        <begin position="758"/>
        <end position="776"/>
    </location>
</feature>
<feature type="compositionally biased region" description="Low complexity" evidence="5">
    <location>
        <begin position="199"/>
        <end position="209"/>
    </location>
</feature>
<protein>
    <recommendedName>
        <fullName evidence="6">LIM zinc-binding domain-containing protein</fullName>
    </recommendedName>
</protein>
<feature type="domain" description="LIM zinc-binding" evidence="6">
    <location>
        <begin position="885"/>
        <end position="944"/>
    </location>
</feature>
<evidence type="ECO:0000259" key="6">
    <source>
        <dbReference type="PROSITE" id="PS50023"/>
    </source>
</evidence>
<feature type="compositionally biased region" description="Polar residues" evidence="5">
    <location>
        <begin position="340"/>
        <end position="358"/>
    </location>
</feature>
<feature type="domain" description="LIM zinc-binding" evidence="6">
    <location>
        <begin position="1048"/>
        <end position="1109"/>
    </location>
</feature>
<evidence type="ECO:0000256" key="3">
    <source>
        <dbReference type="ARBA" id="ARBA00023038"/>
    </source>
</evidence>
<dbReference type="PANTHER" id="PTHR24210">
    <property type="entry name" value="LIM DOMAIN-CONTAINING PROTEIN"/>
    <property type="match status" value="1"/>
</dbReference>
<feature type="compositionally biased region" description="Polar residues" evidence="5">
    <location>
        <begin position="266"/>
        <end position="285"/>
    </location>
</feature>
<dbReference type="AlphaFoldDB" id="A0A8E2ARH9"/>
<evidence type="ECO:0000256" key="4">
    <source>
        <dbReference type="PROSITE-ProRule" id="PRU00125"/>
    </source>
</evidence>
<feature type="compositionally biased region" description="Polar residues" evidence="5">
    <location>
        <begin position="725"/>
        <end position="738"/>
    </location>
</feature>
<feature type="compositionally biased region" description="Low complexity" evidence="5">
    <location>
        <begin position="692"/>
        <end position="711"/>
    </location>
</feature>
<feature type="compositionally biased region" description="Pro residues" evidence="5">
    <location>
        <begin position="184"/>
        <end position="198"/>
    </location>
</feature>
<evidence type="ECO:0000313" key="7">
    <source>
        <dbReference type="EMBL" id="OCH86807.1"/>
    </source>
</evidence>
<name>A0A8E2ARH9_9APHY</name>
<feature type="region of interest" description="Disordered" evidence="5">
    <location>
        <begin position="603"/>
        <end position="821"/>
    </location>
</feature>
<evidence type="ECO:0000313" key="8">
    <source>
        <dbReference type="Proteomes" id="UP000250043"/>
    </source>
</evidence>
<feature type="region of interest" description="Disordered" evidence="5">
    <location>
        <begin position="27"/>
        <end position="46"/>
    </location>
</feature>
<evidence type="ECO:0000256" key="5">
    <source>
        <dbReference type="SAM" id="MobiDB-lite"/>
    </source>
</evidence>
<dbReference type="PROSITE" id="PS50023">
    <property type="entry name" value="LIM_DOMAIN_2"/>
    <property type="match status" value="2"/>
</dbReference>
<dbReference type="OrthoDB" id="15567at2759"/>
<feature type="compositionally biased region" description="Pro residues" evidence="5">
    <location>
        <begin position="389"/>
        <end position="401"/>
    </location>
</feature>
<dbReference type="Gene3D" id="2.10.110.10">
    <property type="entry name" value="Cysteine Rich Protein"/>
    <property type="match status" value="3"/>
</dbReference>
<feature type="compositionally biased region" description="Polar residues" evidence="5">
    <location>
        <begin position="565"/>
        <end position="585"/>
    </location>
</feature>
<accession>A0A8E2ARH9</accession>
<dbReference type="SUPFAM" id="SSF57716">
    <property type="entry name" value="Glucocorticoid receptor-like (DNA-binding domain)"/>
    <property type="match status" value="4"/>
</dbReference>
<dbReference type="PANTHER" id="PTHR24210:SF0">
    <property type="entry name" value="LIM DOMAIN-CONTAINING PROTEIN"/>
    <property type="match status" value="1"/>
</dbReference>
<sequence>MSDTGTSAYATYPTQYPYPQHAAPSVNSSILYQQSPSGQPYDPRMQYYPQAGIVSNATSYQQPAYQSAYQSYPQHPAYTPSQYQPMTISQYAQPNGYNIPQSQSAAVSPSHASSSSTGSSQPVFQRSDVTITSPQTPHLPTSPVRTPQSPVRRPLPDPRNSIFSSHSQGPSRSVPPQSSFPSPTRHPLPPPRPTPSPAPSAGSPSPSRAVVHRPTASLSSVQSASSFPLTPSTPPRLNAQLDGPGQTPSSLRPLPPNPGGIPRSVGDSNLVRSPSPTKQERQASIQPPERAGTETTAGAGAQPPKFVPLWKRALPSPGQYALERRNTAPSVPGGFDSPVTPVTNGAADTTDTGSTVVRSHSVRPLPQSPADATTSRNPSVPGSRQHGPLPRPPASPAPVQPRTPLSSQPSQPSPLSPVSLPQSPRAPHSPAKSPAPLPDSRATEANIKHSPPRASPFPLRGPVRSIPPPSAAPTGPLPAQPAGSRAQSPVRHIQNQQQAVKEDGAPGSDDESGESSDIASSALLARPGPNGRYVIPDSAPNDARSSSPQYGIRDMPPRTQPMHLHSQSQPQNSSVAPSPGQPQKQSLAFRLAALSLASGSSLDTLSKAPAAEPRVSSQRSAGLPGSVSGPSSGSGSNPGSRWPVDLPRLPRTPGTPVQGNSAQSNPKSIVKAQTQPSDATSRRPLPPRKGSLSHFFARSGSSSPSKPPLSIDLDDAPPPRAANIGRSQSPSRSTATARPSQPSQQSPSPQSVMSPQSATSTFSLSSFPAPPTNVSTWERKIPAADQGRNRPSIPKVSFPANADEDDDDSDGPAVPDIAVSLSGPDFKPSLPRFSFEISGDRGIPGIALNDGGMPTFSFGDDSTTAPVVAFVPEHELPKILKGSILSCGGCGGQLAGRTVSAMGARWHPACFRCCVCGELLENLSSYEKDGRAYCHLDYHEVRLVNPHVRSTPIPFCQRFAPKCYHCETTIVDERFITLDDPELGQRTYHEQHFFCAECGDPFLPPAAPSAPASRAFSGDGDFLDDDVHFTVFRGHPYCEACHVRLRLPKCKRCKHAIRDGARAVEALGGKWCWECFVCASCERPFENPAFFEREDKPFCERCFSIMIKSEM</sequence>
<feature type="region of interest" description="Disordered" evidence="5">
    <location>
        <begin position="92"/>
        <end position="587"/>
    </location>
</feature>
<dbReference type="InterPro" id="IPR017351">
    <property type="entry name" value="PINCH-1-4-like"/>
</dbReference>
<keyword evidence="8" id="KW-1185">Reference proteome</keyword>
<dbReference type="EMBL" id="KV722511">
    <property type="protein sequence ID" value="OCH86807.1"/>
    <property type="molecule type" value="Genomic_DNA"/>
</dbReference>
<feature type="compositionally biased region" description="Pro residues" evidence="5">
    <location>
        <begin position="465"/>
        <end position="479"/>
    </location>
</feature>
<organism evidence="7 8">
    <name type="scientific">Obba rivulosa</name>
    <dbReference type="NCBI Taxonomy" id="1052685"/>
    <lineage>
        <taxon>Eukaryota</taxon>
        <taxon>Fungi</taxon>
        <taxon>Dikarya</taxon>
        <taxon>Basidiomycota</taxon>
        <taxon>Agaricomycotina</taxon>
        <taxon>Agaricomycetes</taxon>
        <taxon>Polyporales</taxon>
        <taxon>Gelatoporiaceae</taxon>
        <taxon>Obba</taxon>
    </lineage>
</organism>
<feature type="compositionally biased region" description="Polar residues" evidence="5">
    <location>
        <begin position="161"/>
        <end position="177"/>
    </location>
</feature>
<keyword evidence="3 4" id="KW-0440">LIM domain</keyword>
<keyword evidence="2 4" id="KW-0862">Zinc</keyword>
<feature type="compositionally biased region" description="Polar residues" evidence="5">
    <location>
        <begin position="655"/>
        <end position="679"/>
    </location>
</feature>
<feature type="compositionally biased region" description="Polar residues" evidence="5">
    <location>
        <begin position="27"/>
        <end position="38"/>
    </location>
</feature>
<dbReference type="Proteomes" id="UP000250043">
    <property type="component" value="Unassembled WGS sequence"/>
</dbReference>
<feature type="compositionally biased region" description="Low complexity" evidence="5">
    <location>
        <begin position="739"/>
        <end position="757"/>
    </location>
</feature>
<feature type="compositionally biased region" description="Polar residues" evidence="5">
    <location>
        <begin position="123"/>
        <end position="149"/>
    </location>
</feature>
<evidence type="ECO:0000256" key="1">
    <source>
        <dbReference type="ARBA" id="ARBA00022723"/>
    </source>
</evidence>
<dbReference type="SMART" id="SM00132">
    <property type="entry name" value="LIM"/>
    <property type="match status" value="3"/>
</dbReference>